<evidence type="ECO:0000313" key="2">
    <source>
        <dbReference type="Proteomes" id="UP000002287"/>
    </source>
</evidence>
<accession>A4JQL9</accession>
<proteinExistence type="predicted"/>
<evidence type="ECO:0000313" key="1">
    <source>
        <dbReference type="EMBL" id="ABO58572.1"/>
    </source>
</evidence>
<reference evidence="2" key="1">
    <citation type="submission" date="2007-03" db="EMBL/GenBank/DDBJ databases">
        <title>Complete sequence of chromosome 3 of Burkholderia vietnamiensis G4.</title>
        <authorList>
            <consortium name="US DOE Joint Genome Institute"/>
            <person name="Copeland A."/>
            <person name="Lucas S."/>
            <person name="Lapidus A."/>
            <person name="Barry K."/>
            <person name="Detter J.C."/>
            <person name="Glavina del Rio T."/>
            <person name="Hammon N."/>
            <person name="Israni S."/>
            <person name="Dalin E."/>
            <person name="Tice H."/>
            <person name="Pitluck S."/>
            <person name="Chain P."/>
            <person name="Malfatti S."/>
            <person name="Shin M."/>
            <person name="Vergez L."/>
            <person name="Schmutz J."/>
            <person name="Larimer F."/>
            <person name="Land M."/>
            <person name="Hauser L."/>
            <person name="Kyrpides N."/>
            <person name="Tiedje J."/>
            <person name="Richardson P."/>
        </authorList>
    </citation>
    <scope>NUCLEOTIDE SEQUENCE [LARGE SCALE GENOMIC DNA]</scope>
    <source>
        <strain evidence="2">G4 / LMG 22486</strain>
    </source>
</reference>
<dbReference type="HOGENOM" id="CLU_2506431_0_0_4"/>
<dbReference type="AlphaFoldDB" id="A4JQL9"/>
<gene>
    <name evidence="1" type="ordered locus">Bcep1808_5634</name>
</gene>
<organism evidence="1 2">
    <name type="scientific">Burkholderia vietnamiensis (strain G4 / LMG 22486)</name>
    <name type="common">Burkholderia cepacia (strain R1808)</name>
    <dbReference type="NCBI Taxonomy" id="269482"/>
    <lineage>
        <taxon>Bacteria</taxon>
        <taxon>Pseudomonadati</taxon>
        <taxon>Pseudomonadota</taxon>
        <taxon>Betaproteobacteria</taxon>
        <taxon>Burkholderiales</taxon>
        <taxon>Burkholderiaceae</taxon>
        <taxon>Burkholderia</taxon>
        <taxon>Burkholderia cepacia complex</taxon>
    </lineage>
</organism>
<protein>
    <submittedName>
        <fullName evidence="1">Uncharacterized protein</fullName>
    </submittedName>
</protein>
<dbReference type="KEGG" id="bvi:Bcep1808_5634"/>
<dbReference type="Proteomes" id="UP000002287">
    <property type="component" value="Chromosome 3"/>
</dbReference>
<sequence>MPSLCRILRRRGITNRLTLGRAWAGKSFFLSSRRRTGGSAWRDYVEHERYASRLLRNPMSTLCRSGIVDASCSYPQTSAENRNRF</sequence>
<dbReference type="EMBL" id="CP000616">
    <property type="protein sequence ID" value="ABO58572.1"/>
    <property type="molecule type" value="Genomic_DNA"/>
</dbReference>
<name>A4JQL9_BURVG</name>